<dbReference type="OrthoDB" id="597270at2"/>
<gene>
    <name evidence="2" type="ORF">EFB08_12930</name>
</gene>
<evidence type="ECO:0000313" key="2">
    <source>
        <dbReference type="EMBL" id="RNI25752.1"/>
    </source>
</evidence>
<reference evidence="2 3" key="1">
    <citation type="submission" date="2018-11" db="EMBL/GenBank/DDBJ databases">
        <title>Rufibacter latericius sp. nov., isolated from water in Baiyang Lake.</title>
        <authorList>
            <person name="Yang Y."/>
        </authorList>
    </citation>
    <scope>NUCLEOTIDE SEQUENCE [LARGE SCALE GENOMIC DNA]</scope>
    <source>
        <strain evidence="2 3">R-22-1c-1</strain>
    </source>
</reference>
<dbReference type="CDD" id="cd00761">
    <property type="entry name" value="Glyco_tranf_GTA_type"/>
    <property type="match status" value="1"/>
</dbReference>
<evidence type="ECO:0000313" key="3">
    <source>
        <dbReference type="Proteomes" id="UP000272117"/>
    </source>
</evidence>
<dbReference type="GO" id="GO:0016740">
    <property type="term" value="F:transferase activity"/>
    <property type="evidence" value="ECO:0007669"/>
    <property type="project" value="UniProtKB-KW"/>
</dbReference>
<dbReference type="PANTHER" id="PTHR43685:SF11">
    <property type="entry name" value="GLYCOSYLTRANSFERASE TAGX-RELATED"/>
    <property type="match status" value="1"/>
</dbReference>
<protein>
    <submittedName>
        <fullName evidence="2">Glycosyltransferase family 2 protein</fullName>
    </submittedName>
</protein>
<sequence>MCIIVNSVGNLPLVSIIIPNYNRAKLIGQTLTSIISQSYSNWEAIVVDDGSNDGSALVVEEWSLSDSRIKLYKRTNYPKGAPSCRNLGLKHALGKYIIFLDSDDLLAPWCLESRVNYMHQNPDIDFAVFQVLLFKQVPGDLNLLWNKFNEVQDLFRFLRTDVPWQTTSPIWEAKSLLKVGEWDTAALSWQDWEFHIRALLLNLNYTKVANLPDAFIRRDGEARISSGNFTPERTIALKMLFEKIDDYIITFTNDNFLRKVLSSNFLVYAENIIVYKISIDYIDFIKPLNQRKIVSSFDFNIIIFYLKVLHFFNSKGLRKFSGAWYKFSRLYLPKYAIKDASTFSNTSISESEMNKLQKCLSKYNG</sequence>
<dbReference type="Gene3D" id="3.90.550.10">
    <property type="entry name" value="Spore Coat Polysaccharide Biosynthesis Protein SpsA, Chain A"/>
    <property type="match status" value="1"/>
</dbReference>
<dbReference type="Proteomes" id="UP000272117">
    <property type="component" value="Unassembled WGS sequence"/>
</dbReference>
<dbReference type="InterPro" id="IPR029044">
    <property type="entry name" value="Nucleotide-diphossugar_trans"/>
</dbReference>
<keyword evidence="3" id="KW-1185">Reference proteome</keyword>
<dbReference type="EMBL" id="RJJD01000008">
    <property type="protein sequence ID" value="RNI25752.1"/>
    <property type="molecule type" value="Genomic_DNA"/>
</dbReference>
<organism evidence="2 3">
    <name type="scientific">Rufibacter latericius</name>
    <dbReference type="NCBI Taxonomy" id="2487040"/>
    <lineage>
        <taxon>Bacteria</taxon>
        <taxon>Pseudomonadati</taxon>
        <taxon>Bacteroidota</taxon>
        <taxon>Cytophagia</taxon>
        <taxon>Cytophagales</taxon>
        <taxon>Hymenobacteraceae</taxon>
        <taxon>Rufibacter</taxon>
    </lineage>
</organism>
<dbReference type="InterPro" id="IPR050834">
    <property type="entry name" value="Glycosyltransf_2"/>
</dbReference>
<feature type="domain" description="Glycosyltransferase 2-like" evidence="1">
    <location>
        <begin position="15"/>
        <end position="141"/>
    </location>
</feature>
<dbReference type="PANTHER" id="PTHR43685">
    <property type="entry name" value="GLYCOSYLTRANSFERASE"/>
    <property type="match status" value="1"/>
</dbReference>
<dbReference type="SUPFAM" id="SSF53448">
    <property type="entry name" value="Nucleotide-diphospho-sugar transferases"/>
    <property type="match status" value="1"/>
</dbReference>
<dbReference type="AlphaFoldDB" id="A0A3M9MJL0"/>
<dbReference type="Pfam" id="PF00535">
    <property type="entry name" value="Glycos_transf_2"/>
    <property type="match status" value="1"/>
</dbReference>
<dbReference type="InterPro" id="IPR001173">
    <property type="entry name" value="Glyco_trans_2-like"/>
</dbReference>
<accession>A0A3M9MJL0</accession>
<proteinExistence type="predicted"/>
<evidence type="ECO:0000259" key="1">
    <source>
        <dbReference type="Pfam" id="PF00535"/>
    </source>
</evidence>
<keyword evidence="2" id="KW-0808">Transferase</keyword>
<comment type="caution">
    <text evidence="2">The sequence shown here is derived from an EMBL/GenBank/DDBJ whole genome shotgun (WGS) entry which is preliminary data.</text>
</comment>
<name>A0A3M9MJL0_9BACT</name>